<feature type="domain" description="Glycoside hydrolase family 65 C-terminal" evidence="3">
    <location>
        <begin position="686"/>
        <end position="729"/>
    </location>
</feature>
<dbReference type="Gene3D" id="1.50.10.10">
    <property type="match status" value="1"/>
</dbReference>
<dbReference type="Pfam" id="PF03633">
    <property type="entry name" value="Glyco_hydro_65C"/>
    <property type="match status" value="1"/>
</dbReference>
<dbReference type="InterPro" id="IPR006439">
    <property type="entry name" value="HAD-SF_hydro_IA"/>
</dbReference>
<dbReference type="PANTHER" id="PTHR11051:SF8">
    <property type="entry name" value="PROTEIN-GLUCOSYLGALACTOSYLHYDROXYLYSINE GLUCOSIDASE"/>
    <property type="match status" value="1"/>
</dbReference>
<evidence type="ECO:0000313" key="5">
    <source>
        <dbReference type="EMBL" id="MFC7149408.1"/>
    </source>
</evidence>
<dbReference type="SFLD" id="SFLDG01135">
    <property type="entry name" value="C1.5.6:_HAD__Beta-PGM__Phospha"/>
    <property type="match status" value="1"/>
</dbReference>
<dbReference type="Gene3D" id="2.60.420.10">
    <property type="entry name" value="Maltose phosphorylase, domain 3"/>
    <property type="match status" value="1"/>
</dbReference>
<dbReference type="SUPFAM" id="SSF56784">
    <property type="entry name" value="HAD-like"/>
    <property type="match status" value="1"/>
</dbReference>
<keyword evidence="5" id="KW-0413">Isomerase</keyword>
<feature type="domain" description="Glycoside hydrolase family 65 central catalytic" evidence="2">
    <location>
        <begin position="292"/>
        <end position="675"/>
    </location>
</feature>
<dbReference type="SUPFAM" id="SSF48208">
    <property type="entry name" value="Six-hairpin glycosidases"/>
    <property type="match status" value="1"/>
</dbReference>
<dbReference type="Pfam" id="PF00702">
    <property type="entry name" value="Hydrolase"/>
    <property type="match status" value="1"/>
</dbReference>
<evidence type="ECO:0000259" key="3">
    <source>
        <dbReference type="Pfam" id="PF03633"/>
    </source>
</evidence>
<dbReference type="Pfam" id="PF03632">
    <property type="entry name" value="Glyco_hydro_65m"/>
    <property type="match status" value="1"/>
</dbReference>
<dbReference type="Gene3D" id="3.40.50.1000">
    <property type="entry name" value="HAD superfamily/HAD-like"/>
    <property type="match status" value="1"/>
</dbReference>
<dbReference type="InterPro" id="IPR005194">
    <property type="entry name" value="Glyco_hydro_65_C"/>
</dbReference>
<dbReference type="InterPro" id="IPR012341">
    <property type="entry name" value="6hp_glycosidase-like_sf"/>
</dbReference>
<sequence length="977" mass="108819">MSWVVEEAGFDPNRIAINGNKYMLGNGAMGYRGTLEEFGKEQLTACTLAGLYDKVGDRWREPVNAPNGLSTRYYCEGRPLGLLSSEHESHRQSLNVRNATFERETVLAGPGNNRIEIRSRRFVSMKRLDLLLMKVELCASEDCELTVLTGIDGDVWDINGPHLEEPETLAADGIVAVSAVTHELRRTVGVAEAIRWESVPASVSIEREGPSVFRRATFSCKAGETYAFTKYVSVVIGDDRPAVLERALSRARSAAESAYEDHLREHEAEWEKKWAESDVAIEGDEEAQFALRYSLYQLHIIAPTHSERVSIPARGLSGQVYKGAVFWDTEMFMLPFFLYSQPDVARNLVMYRVHTLDGARRKAKEYGYRGAFYAWESQETGDDACTLFNVTDVFTNRPMRTYFRDKQIHISADAACGIWQYYEYTGDESVLLDGGAEAILECARFFYSYAYYKEDKKRYELLDVTGPDEYHERVGNNAFTNAMAKRTIGIALAALELLREKHPEMCRELIGKLDYSEDLASLSKMHNELYVPGPDPRTGVIEQFDGYRKLEDVDLPTLKSRMLNKNEYLGGGSGLATTTQILKQADVVLMLHLLKDDYAQDVKRANWEYYEPRTEHGSSLSSCVYALVASDIGAPDWAYRYFMKTATIDLTGESKQYVGTLYIGGTHPAANGGAWMAAVLGFAGARLHRGALVVKPSLPQGWQSIAFPMYVKGQRLLISVTPSEVVVRSDAANLKSQLIRVGEEERAVWPGGTLTFRSGRSERETDLPGPFKGALFDLDGVLVDTAKYHYLAWKQLAGQLGFEFTEADNERLKGVSRMRSLEIVLEVGGVELSEEEKLRLAEEKNERYLQYIRRMDESELLPGAKRYLQALRAQGVKIALGSASKNAAFILDKVGIADLFDAIVDGTKVSRAKPDPEVFVVGCRELGLEPDDCVVFEDAEAGVQAALAAGMRVVGIGHADILGAAHRVVRGLDELVG</sequence>
<dbReference type="InterPro" id="IPR011013">
    <property type="entry name" value="Gal_mutarotase_sf_dom"/>
</dbReference>
<dbReference type="Proteomes" id="UP001596378">
    <property type="component" value="Unassembled WGS sequence"/>
</dbReference>
<feature type="domain" description="Glycoside hydrolase family 65 N-terminal" evidence="4">
    <location>
        <begin position="7"/>
        <end position="235"/>
    </location>
</feature>
<dbReference type="NCBIfam" id="TIGR01990">
    <property type="entry name" value="bPGM"/>
    <property type="match status" value="1"/>
</dbReference>
<dbReference type="InterPro" id="IPR010972">
    <property type="entry name" value="Beta-PGM"/>
</dbReference>
<dbReference type="InterPro" id="IPR036412">
    <property type="entry name" value="HAD-like_sf"/>
</dbReference>
<comment type="caution">
    <text evidence="5">The sequence shown here is derived from an EMBL/GenBank/DDBJ whole genome shotgun (WGS) entry which is preliminary data.</text>
</comment>
<name>A0ABW2F881_9BACL</name>
<dbReference type="GO" id="GO:0008801">
    <property type="term" value="F:beta-phosphoglucomutase activity"/>
    <property type="evidence" value="ECO:0007669"/>
    <property type="project" value="UniProtKB-EC"/>
</dbReference>
<evidence type="ECO:0000259" key="4">
    <source>
        <dbReference type="Pfam" id="PF03636"/>
    </source>
</evidence>
<evidence type="ECO:0000256" key="1">
    <source>
        <dbReference type="ARBA" id="ARBA00006171"/>
    </source>
</evidence>
<dbReference type="RefSeq" id="WP_378051562.1">
    <property type="nucleotide sequence ID" value="NZ_JBHMDN010000034.1"/>
</dbReference>
<evidence type="ECO:0000313" key="6">
    <source>
        <dbReference type="Proteomes" id="UP001596378"/>
    </source>
</evidence>
<dbReference type="SUPFAM" id="SSF74650">
    <property type="entry name" value="Galactose mutarotase-like"/>
    <property type="match status" value="1"/>
</dbReference>
<proteinExistence type="inferred from homology"/>
<dbReference type="SFLD" id="SFLDG01129">
    <property type="entry name" value="C1.5:_HAD__Beta-PGM__Phosphata"/>
    <property type="match status" value="1"/>
</dbReference>
<dbReference type="NCBIfam" id="TIGR01509">
    <property type="entry name" value="HAD-SF-IA-v3"/>
    <property type="match status" value="1"/>
</dbReference>
<dbReference type="InterPro" id="IPR005195">
    <property type="entry name" value="Glyco_hydro_65_M"/>
</dbReference>
<dbReference type="InterPro" id="IPR037018">
    <property type="entry name" value="GH65_N"/>
</dbReference>
<dbReference type="Gene3D" id="2.70.98.40">
    <property type="entry name" value="Glycoside hydrolase, family 65, N-terminal domain"/>
    <property type="match status" value="1"/>
</dbReference>
<organism evidence="5 6">
    <name type="scientific">Cohnella cellulosilytica</name>
    <dbReference type="NCBI Taxonomy" id="986710"/>
    <lineage>
        <taxon>Bacteria</taxon>
        <taxon>Bacillati</taxon>
        <taxon>Bacillota</taxon>
        <taxon>Bacilli</taxon>
        <taxon>Bacillales</taxon>
        <taxon>Paenibacillaceae</taxon>
        <taxon>Cohnella</taxon>
    </lineage>
</organism>
<evidence type="ECO:0000259" key="2">
    <source>
        <dbReference type="Pfam" id="PF03632"/>
    </source>
</evidence>
<dbReference type="EC" id="5.4.2.6" evidence="5"/>
<reference evidence="6" key="1">
    <citation type="journal article" date="2019" name="Int. J. Syst. Evol. Microbiol.">
        <title>The Global Catalogue of Microorganisms (GCM) 10K type strain sequencing project: providing services to taxonomists for standard genome sequencing and annotation.</title>
        <authorList>
            <consortium name="The Broad Institute Genomics Platform"/>
            <consortium name="The Broad Institute Genome Sequencing Center for Infectious Disease"/>
            <person name="Wu L."/>
            <person name="Ma J."/>
        </authorList>
    </citation>
    <scope>NUCLEOTIDE SEQUENCE [LARGE SCALE GENOMIC DNA]</scope>
    <source>
        <strain evidence="6">KCTC 12907</strain>
    </source>
</reference>
<gene>
    <name evidence="5" type="primary">pgmB</name>
    <name evidence="5" type="ORF">ACFQMJ_12795</name>
</gene>
<dbReference type="EMBL" id="JBHTAI010000007">
    <property type="protein sequence ID" value="MFC7149408.1"/>
    <property type="molecule type" value="Genomic_DNA"/>
</dbReference>
<dbReference type="NCBIfam" id="TIGR02009">
    <property type="entry name" value="PGMB-YQAB-SF"/>
    <property type="match status" value="1"/>
</dbReference>
<dbReference type="SFLD" id="SFLDS00003">
    <property type="entry name" value="Haloacid_Dehalogenase"/>
    <property type="match status" value="1"/>
</dbReference>
<dbReference type="Gene3D" id="1.10.150.240">
    <property type="entry name" value="Putative phosphatase, domain 2"/>
    <property type="match status" value="1"/>
</dbReference>
<accession>A0ABW2F881</accession>
<dbReference type="PANTHER" id="PTHR11051">
    <property type="entry name" value="GLYCOSYL HYDROLASE-RELATED"/>
    <property type="match status" value="1"/>
</dbReference>
<protein>
    <submittedName>
        <fullName evidence="5">Beta-phosphoglucomutase</fullName>
        <ecNumber evidence="5">5.4.2.6</ecNumber>
    </submittedName>
</protein>
<dbReference type="InterPro" id="IPR010976">
    <property type="entry name" value="B-phosphoglucomutase_hydrolase"/>
</dbReference>
<comment type="similarity">
    <text evidence="1">Belongs to the HAD-like hydrolase superfamily. CbbY/CbbZ/Gph/YieH family.</text>
</comment>
<dbReference type="InterPro" id="IPR008928">
    <property type="entry name" value="6-hairpin_glycosidase_sf"/>
</dbReference>
<dbReference type="InterPro" id="IPR023198">
    <property type="entry name" value="PGP-like_dom2"/>
</dbReference>
<dbReference type="InterPro" id="IPR005196">
    <property type="entry name" value="Glyco_hydro_65_N"/>
</dbReference>
<dbReference type="Pfam" id="PF03636">
    <property type="entry name" value="Glyco_hydro_65N"/>
    <property type="match status" value="1"/>
</dbReference>
<dbReference type="CDD" id="cd02598">
    <property type="entry name" value="HAD_BPGM"/>
    <property type="match status" value="1"/>
</dbReference>
<dbReference type="InterPro" id="IPR023214">
    <property type="entry name" value="HAD_sf"/>
</dbReference>
<keyword evidence="6" id="KW-1185">Reference proteome</keyword>